<reference evidence="2" key="1">
    <citation type="submission" date="2021-03" db="EMBL/GenBank/DDBJ databases">
        <title>Comparative genomics and phylogenomic investigation of the class Geoglossomycetes provide insights into ecological specialization and systematics.</title>
        <authorList>
            <person name="Melie T."/>
            <person name="Pirro S."/>
            <person name="Miller A.N."/>
            <person name="Quandt A."/>
        </authorList>
    </citation>
    <scope>NUCLEOTIDE SEQUENCE</scope>
    <source>
        <strain evidence="2">GBOQ0MN5Z8</strain>
    </source>
</reference>
<evidence type="ECO:0000313" key="3">
    <source>
        <dbReference type="Proteomes" id="UP000698800"/>
    </source>
</evidence>
<dbReference type="EMBL" id="JAGHQL010000228">
    <property type="protein sequence ID" value="KAH0536170.1"/>
    <property type="molecule type" value="Genomic_DNA"/>
</dbReference>
<dbReference type="AlphaFoldDB" id="A0A9P8HXA6"/>
<protein>
    <recommendedName>
        <fullName evidence="1">Heterokaryon incompatibility domain-containing protein</fullName>
    </recommendedName>
</protein>
<dbReference type="PANTHER" id="PTHR33112:SF16">
    <property type="entry name" value="HETEROKARYON INCOMPATIBILITY DOMAIN-CONTAINING PROTEIN"/>
    <property type="match status" value="1"/>
</dbReference>
<accession>A0A9P8HXA6</accession>
<evidence type="ECO:0000259" key="1">
    <source>
        <dbReference type="Pfam" id="PF06985"/>
    </source>
</evidence>
<sequence>MPKLDRVPISQIQNSALSNNCPICSLLLQVLGHFVLLEANSFLSIRLSEDEPAYLVYMVMAPSEFWEYSYIQLGRALASTIPALPHLGRLQGRSTRPDAPQALDFIHRSLTTCTQSHPKCIQPPHPSLPKRLLQITNHPNNNTQPMTRLIETIPSHSGKYATLSHCWGGHQPLKTTTSTLPQHKQNIPWSSLPPTFQNALTIADSLAIPYLWIDSLCILQDSKTDWEIESPKMCSYYSNAYLTLAAASSPNPATPFLSERDPDWHPALFPLPQNANTNTGATTLHHHLRAQRHMHSGDPSYGPLSTRGWVWQESVLSTRALHFTERELLFVCRTGIQAESDPRKRTLDYQSWMKLSEILPRAAEDPCGTWCELVTSYSDLRLTFESDRLPALSGVASQVSSLIPESHYLAGLWSTDLSRHLCWSADAALSKLSLPAAYIAPSWSWASVCGPVYFLDKDSSLAHGPKIQGARCTVPGQNPFGEVSDGFVTVVGLVMPVTLHRFVIPSGEETRHHLLRPQDTGLEFGELMIPDVPLEETTITTPSGTLEKTLTRTRIPSLTPLSLQVHCLYLGTVYPGKEQPSDPFASYGMVLGLSHTASGAYTRLGLAMIQNNLDGWFGEAMERIITII</sequence>
<organism evidence="2 3">
    <name type="scientific">Glutinoglossum americanum</name>
    <dbReference type="NCBI Taxonomy" id="1670608"/>
    <lineage>
        <taxon>Eukaryota</taxon>
        <taxon>Fungi</taxon>
        <taxon>Dikarya</taxon>
        <taxon>Ascomycota</taxon>
        <taxon>Pezizomycotina</taxon>
        <taxon>Geoglossomycetes</taxon>
        <taxon>Geoglossales</taxon>
        <taxon>Geoglossaceae</taxon>
        <taxon>Glutinoglossum</taxon>
    </lineage>
</organism>
<dbReference type="PANTHER" id="PTHR33112">
    <property type="entry name" value="DOMAIN PROTEIN, PUTATIVE-RELATED"/>
    <property type="match status" value="1"/>
</dbReference>
<dbReference type="OrthoDB" id="5125733at2759"/>
<dbReference type="Proteomes" id="UP000698800">
    <property type="component" value="Unassembled WGS sequence"/>
</dbReference>
<gene>
    <name evidence="2" type="ORF">FGG08_006934</name>
</gene>
<keyword evidence="3" id="KW-1185">Reference proteome</keyword>
<evidence type="ECO:0000313" key="2">
    <source>
        <dbReference type="EMBL" id="KAH0536170.1"/>
    </source>
</evidence>
<name>A0A9P8HXA6_9PEZI</name>
<feature type="domain" description="Heterokaryon incompatibility" evidence="1">
    <location>
        <begin position="160"/>
        <end position="313"/>
    </location>
</feature>
<dbReference type="Pfam" id="PF06985">
    <property type="entry name" value="HET"/>
    <property type="match status" value="1"/>
</dbReference>
<proteinExistence type="predicted"/>
<dbReference type="InterPro" id="IPR010730">
    <property type="entry name" value="HET"/>
</dbReference>
<comment type="caution">
    <text evidence="2">The sequence shown here is derived from an EMBL/GenBank/DDBJ whole genome shotgun (WGS) entry which is preliminary data.</text>
</comment>